<sequence length="184" mass="20109">MTAQPTSFSPLARLLHWLMAPLVVAMLFIGIGMVATLSSWHQVLLSIHRPLGIAILVLAVIRLIVRVTRRTPALPSDMPAWQRGLAHGSHWLFYALLLAMPLVGWSMLSAGGYPVQLAGSVYLPPIVPHDVHLYTFLRAAHTYLALLLFATFLMHLGAALFHGLIRRDGVFSSMTTGARAAGQD</sequence>
<dbReference type="PANTHER" id="PTHR30529:SF6">
    <property type="entry name" value="BLL0291 PROTEIN"/>
    <property type="match status" value="1"/>
</dbReference>
<comment type="caution">
    <text evidence="15">The sequence shown here is derived from an EMBL/GenBank/DDBJ whole genome shotgun (WGS) entry which is preliminary data.</text>
</comment>
<accession>A0A069PN86</accession>
<organism evidence="15 16">
    <name type="scientific">Caballeronia glathei</name>
    <dbReference type="NCBI Taxonomy" id="60547"/>
    <lineage>
        <taxon>Bacteria</taxon>
        <taxon>Pseudomonadati</taxon>
        <taxon>Pseudomonadota</taxon>
        <taxon>Betaproteobacteria</taxon>
        <taxon>Burkholderiales</taxon>
        <taxon>Burkholderiaceae</taxon>
        <taxon>Caballeronia</taxon>
    </lineage>
</organism>
<dbReference type="GO" id="GO:0022904">
    <property type="term" value="P:respiratory electron transport chain"/>
    <property type="evidence" value="ECO:0007669"/>
    <property type="project" value="InterPro"/>
</dbReference>
<gene>
    <name evidence="15" type="ORF">BG61_13035</name>
</gene>
<evidence type="ECO:0000256" key="7">
    <source>
        <dbReference type="ARBA" id="ARBA00022723"/>
    </source>
</evidence>
<reference evidence="15 16" key="1">
    <citation type="submission" date="2014-03" db="EMBL/GenBank/DDBJ databases">
        <title>Draft Genome Sequences of Four Burkholderia Strains.</title>
        <authorList>
            <person name="Liu X.Y."/>
            <person name="Li C.X."/>
            <person name="Xu J.H."/>
        </authorList>
    </citation>
    <scope>NUCLEOTIDE SEQUENCE [LARGE SCALE GENOMIC DNA]</scope>
    <source>
        <strain evidence="15 16">DSM 50014</strain>
    </source>
</reference>
<comment type="cofactor">
    <cofactor evidence="1">
        <name>heme b</name>
        <dbReference type="ChEBI" id="CHEBI:60344"/>
    </cofactor>
</comment>
<evidence type="ECO:0000256" key="1">
    <source>
        <dbReference type="ARBA" id="ARBA00001970"/>
    </source>
</evidence>
<proteinExistence type="inferred from homology"/>
<feature type="transmembrane region" description="Helical" evidence="13">
    <location>
        <begin position="47"/>
        <end position="65"/>
    </location>
</feature>
<evidence type="ECO:0000259" key="14">
    <source>
        <dbReference type="Pfam" id="PF01292"/>
    </source>
</evidence>
<evidence type="ECO:0000256" key="10">
    <source>
        <dbReference type="ARBA" id="ARBA00023004"/>
    </source>
</evidence>
<dbReference type="GO" id="GO:0020037">
    <property type="term" value="F:heme binding"/>
    <property type="evidence" value="ECO:0007669"/>
    <property type="project" value="TreeGrafter"/>
</dbReference>
<dbReference type="RefSeq" id="WP_035935667.1">
    <property type="nucleotide sequence ID" value="NZ_CADFFX010000002.1"/>
</dbReference>
<comment type="similarity">
    <text evidence="12">Belongs to the cytochrome b561 family.</text>
</comment>
<keyword evidence="10" id="KW-0408">Iron</keyword>
<evidence type="ECO:0000256" key="5">
    <source>
        <dbReference type="ARBA" id="ARBA00022617"/>
    </source>
</evidence>
<evidence type="ECO:0000256" key="6">
    <source>
        <dbReference type="ARBA" id="ARBA00022692"/>
    </source>
</evidence>
<dbReference type="Gene3D" id="1.20.950.20">
    <property type="entry name" value="Transmembrane di-heme cytochromes, Chain C"/>
    <property type="match status" value="1"/>
</dbReference>
<feature type="transmembrane region" description="Helical" evidence="13">
    <location>
        <begin position="91"/>
        <end position="113"/>
    </location>
</feature>
<dbReference type="STRING" id="60547.GCA_000751215_04530"/>
<protein>
    <submittedName>
        <fullName evidence="15">Cytochrome B561</fullName>
    </submittedName>
</protein>
<evidence type="ECO:0000313" key="16">
    <source>
        <dbReference type="Proteomes" id="UP000027466"/>
    </source>
</evidence>
<keyword evidence="6 13" id="KW-0812">Transmembrane</keyword>
<evidence type="ECO:0000313" key="15">
    <source>
        <dbReference type="EMBL" id="KDR42060.1"/>
    </source>
</evidence>
<keyword evidence="8" id="KW-0249">Electron transport</keyword>
<dbReference type="SUPFAM" id="SSF81342">
    <property type="entry name" value="Transmembrane di-heme cytochromes"/>
    <property type="match status" value="1"/>
</dbReference>
<dbReference type="GO" id="GO:0005886">
    <property type="term" value="C:plasma membrane"/>
    <property type="evidence" value="ECO:0007669"/>
    <property type="project" value="UniProtKB-SubCell"/>
</dbReference>
<evidence type="ECO:0000256" key="12">
    <source>
        <dbReference type="ARBA" id="ARBA00037975"/>
    </source>
</evidence>
<keyword evidence="16" id="KW-1185">Reference proteome</keyword>
<dbReference type="PANTHER" id="PTHR30529">
    <property type="entry name" value="CYTOCHROME B561"/>
    <property type="match status" value="1"/>
</dbReference>
<dbReference type="InterPro" id="IPR052168">
    <property type="entry name" value="Cytochrome_b561_oxidase"/>
</dbReference>
<evidence type="ECO:0000256" key="2">
    <source>
        <dbReference type="ARBA" id="ARBA00004651"/>
    </source>
</evidence>
<keyword evidence="5" id="KW-0349">Heme</keyword>
<keyword evidence="3" id="KW-0813">Transport</keyword>
<dbReference type="AlphaFoldDB" id="A0A069PN86"/>
<keyword evidence="4" id="KW-1003">Cell membrane</keyword>
<evidence type="ECO:0000256" key="9">
    <source>
        <dbReference type="ARBA" id="ARBA00022989"/>
    </source>
</evidence>
<dbReference type="Proteomes" id="UP000027466">
    <property type="component" value="Unassembled WGS sequence"/>
</dbReference>
<keyword evidence="11 13" id="KW-0472">Membrane</keyword>
<dbReference type="Pfam" id="PF01292">
    <property type="entry name" value="Ni_hydr_CYTB"/>
    <property type="match status" value="1"/>
</dbReference>
<feature type="transmembrane region" description="Helical" evidence="13">
    <location>
        <begin position="143"/>
        <end position="165"/>
    </location>
</feature>
<evidence type="ECO:0000256" key="13">
    <source>
        <dbReference type="SAM" id="Phobius"/>
    </source>
</evidence>
<evidence type="ECO:0000256" key="11">
    <source>
        <dbReference type="ARBA" id="ARBA00023136"/>
    </source>
</evidence>
<evidence type="ECO:0000256" key="4">
    <source>
        <dbReference type="ARBA" id="ARBA00022475"/>
    </source>
</evidence>
<feature type="domain" description="Cytochrome b561 bacterial/Ni-hydrogenase" evidence="14">
    <location>
        <begin position="8"/>
        <end position="177"/>
    </location>
</feature>
<name>A0A069PN86_9BURK</name>
<keyword evidence="7" id="KW-0479">Metal-binding</keyword>
<dbReference type="GO" id="GO:0009055">
    <property type="term" value="F:electron transfer activity"/>
    <property type="evidence" value="ECO:0007669"/>
    <property type="project" value="InterPro"/>
</dbReference>
<dbReference type="EMBL" id="JFHC01000020">
    <property type="protein sequence ID" value="KDR42060.1"/>
    <property type="molecule type" value="Genomic_DNA"/>
</dbReference>
<comment type="subcellular location">
    <subcellularLocation>
        <location evidence="2">Cell membrane</location>
        <topology evidence="2">Multi-pass membrane protein</topology>
    </subcellularLocation>
</comment>
<evidence type="ECO:0000256" key="8">
    <source>
        <dbReference type="ARBA" id="ARBA00022982"/>
    </source>
</evidence>
<dbReference type="GO" id="GO:0046872">
    <property type="term" value="F:metal ion binding"/>
    <property type="evidence" value="ECO:0007669"/>
    <property type="project" value="UniProtKB-KW"/>
</dbReference>
<dbReference type="InterPro" id="IPR016174">
    <property type="entry name" value="Di-haem_cyt_TM"/>
</dbReference>
<dbReference type="InterPro" id="IPR011577">
    <property type="entry name" value="Cyt_b561_bac/Ni-Hgenase"/>
</dbReference>
<keyword evidence="9 13" id="KW-1133">Transmembrane helix</keyword>
<evidence type="ECO:0000256" key="3">
    <source>
        <dbReference type="ARBA" id="ARBA00022448"/>
    </source>
</evidence>
<feature type="transmembrane region" description="Helical" evidence="13">
    <location>
        <begin position="14"/>
        <end position="35"/>
    </location>
</feature>